<reference evidence="3" key="2">
    <citation type="submission" date="2019-09" db="UniProtKB">
        <authorList>
            <consortium name="WormBaseParasite"/>
        </authorList>
    </citation>
    <scope>IDENTIFICATION</scope>
</reference>
<proteinExistence type="predicted"/>
<evidence type="ECO:0000313" key="1">
    <source>
        <dbReference type="EMBL" id="VDP47757.1"/>
    </source>
</evidence>
<dbReference type="OrthoDB" id="5832534at2759"/>
<organism evidence="2 3">
    <name type="scientific">Heligmosomoides polygyrus</name>
    <name type="common">Parasitic roundworm</name>
    <dbReference type="NCBI Taxonomy" id="6339"/>
    <lineage>
        <taxon>Eukaryota</taxon>
        <taxon>Metazoa</taxon>
        <taxon>Ecdysozoa</taxon>
        <taxon>Nematoda</taxon>
        <taxon>Chromadorea</taxon>
        <taxon>Rhabditida</taxon>
        <taxon>Rhabditina</taxon>
        <taxon>Rhabditomorpha</taxon>
        <taxon>Strongyloidea</taxon>
        <taxon>Heligmosomidae</taxon>
        <taxon>Heligmosomoides</taxon>
    </lineage>
</organism>
<dbReference type="AlphaFoldDB" id="A0A183GQA1"/>
<gene>
    <name evidence="1" type="ORF">HPBE_LOCUS24870</name>
</gene>
<evidence type="ECO:0000313" key="2">
    <source>
        <dbReference type="Proteomes" id="UP000050761"/>
    </source>
</evidence>
<dbReference type="Proteomes" id="UP000050761">
    <property type="component" value="Unassembled WGS sequence"/>
</dbReference>
<sequence>MGVFYKEYPRGKILHHFVLSMVLPYITNRASSLLGHSAGLKFVSKSAALVEAVQILHFLNFLRVGGHSTLVESCLNLRNWNANPSTIGGSGEIKWSLFRNK</sequence>
<evidence type="ECO:0000313" key="3">
    <source>
        <dbReference type="WBParaSite" id="HPBE_0002487101-mRNA-1"/>
    </source>
</evidence>
<reference evidence="1 2" key="1">
    <citation type="submission" date="2018-11" db="EMBL/GenBank/DDBJ databases">
        <authorList>
            <consortium name="Pathogen Informatics"/>
        </authorList>
    </citation>
    <scope>NUCLEOTIDE SEQUENCE [LARGE SCALE GENOMIC DNA]</scope>
</reference>
<protein>
    <submittedName>
        <fullName evidence="3">Transmembrane protein</fullName>
    </submittedName>
</protein>
<accession>A0A3P8D8E1</accession>
<keyword evidence="2" id="KW-1185">Reference proteome</keyword>
<name>A0A183GQA1_HELPZ</name>
<dbReference type="EMBL" id="UZAH01036992">
    <property type="protein sequence ID" value="VDP47757.1"/>
    <property type="molecule type" value="Genomic_DNA"/>
</dbReference>
<accession>A0A183GQA1</accession>
<dbReference type="WBParaSite" id="HPBE_0002487101-mRNA-1">
    <property type="protein sequence ID" value="HPBE_0002487101-mRNA-1"/>
    <property type="gene ID" value="HPBE_0002487101"/>
</dbReference>